<evidence type="ECO:0000313" key="20">
    <source>
        <dbReference type="Proteomes" id="UP000663842"/>
    </source>
</evidence>
<comment type="function">
    <text evidence="13">Involved in the maintenance of the Golgi structure. May play a role in hematopoiesis.</text>
</comment>
<sequence>MQENLQRRTTINNNNNNNNNPQATSLESGMPSVGSIVWTAGRARAQQAINFYANIDYLRPYFDVEPKEILRRLLHALTPRWPSPEENIKSELYGPSMIVFTLAAILIYQMKLASHSVEDGTLIGTSFLISFGYWIGSSFAISSVSFVCNTHLNLIQILCLNGYALFSHCLVLFLATFIHTGHDHLLFYGLWCIVGGLAAIRMMLVVMARTINPRYRVLLGLFVSAIHMFFLLYLHFAYHELAETVSHAFTNEATVSADLPVIARAYQLVDAVTQSQEIADDSHNNFNMSSLSTEFLSPIISSTCN</sequence>
<evidence type="ECO:0000256" key="12">
    <source>
        <dbReference type="ARBA" id="ARBA00023180"/>
    </source>
</evidence>
<comment type="subcellular location">
    <subcellularLocation>
        <location evidence="3">Cell membrane</location>
        <topology evidence="3">Multi-pass membrane protein</topology>
    </subcellularLocation>
    <subcellularLocation>
        <location evidence="2">Cytoplasm</location>
    </subcellularLocation>
    <subcellularLocation>
        <location evidence="1">Golgi apparatus</location>
        <location evidence="1">cis-Golgi network membrane</location>
        <topology evidence="1">Multi-pass membrane protein</topology>
    </subcellularLocation>
</comment>
<dbReference type="PANTHER" id="PTHR15627:SF14">
    <property type="entry name" value="PROTEIN YIPF3"/>
    <property type="match status" value="1"/>
</dbReference>
<dbReference type="PANTHER" id="PTHR15627">
    <property type="entry name" value="NATURAL KILLER CELL-SPECIFIC ANTIGEN KLIP1"/>
    <property type="match status" value="1"/>
</dbReference>
<evidence type="ECO:0000313" key="21">
    <source>
        <dbReference type="Proteomes" id="UP000663866"/>
    </source>
</evidence>
<gene>
    <name evidence="18" type="ORF">BYL167_LOCUS11643</name>
    <name evidence="19" type="ORF">OVN521_LOCUS19446</name>
    <name evidence="17" type="ORF">UXM345_LOCUS13196</name>
</gene>
<evidence type="ECO:0000313" key="19">
    <source>
        <dbReference type="EMBL" id="CAF4075414.1"/>
    </source>
</evidence>
<feature type="region of interest" description="Disordered" evidence="15">
    <location>
        <begin position="1"/>
        <end position="28"/>
    </location>
</feature>
<feature type="transmembrane region" description="Helical" evidence="16">
    <location>
        <begin position="218"/>
        <end position="238"/>
    </location>
</feature>
<evidence type="ECO:0000256" key="9">
    <source>
        <dbReference type="ARBA" id="ARBA00022989"/>
    </source>
</evidence>
<dbReference type="GO" id="GO:0005794">
    <property type="term" value="C:Golgi apparatus"/>
    <property type="evidence" value="ECO:0007669"/>
    <property type="project" value="UniProtKB-SubCell"/>
</dbReference>
<evidence type="ECO:0000256" key="10">
    <source>
        <dbReference type="ARBA" id="ARBA00023034"/>
    </source>
</evidence>
<feature type="transmembrane region" description="Helical" evidence="16">
    <location>
        <begin position="92"/>
        <end position="110"/>
    </location>
</feature>
<organism evidence="17 20">
    <name type="scientific">Rotaria magnacalcarata</name>
    <dbReference type="NCBI Taxonomy" id="392030"/>
    <lineage>
        <taxon>Eukaryota</taxon>
        <taxon>Metazoa</taxon>
        <taxon>Spiralia</taxon>
        <taxon>Gnathifera</taxon>
        <taxon>Rotifera</taxon>
        <taxon>Eurotatoria</taxon>
        <taxon>Bdelloidea</taxon>
        <taxon>Philodinida</taxon>
        <taxon>Philodinidae</taxon>
        <taxon>Rotaria</taxon>
    </lineage>
</organism>
<feature type="transmembrane region" description="Helical" evidence="16">
    <location>
        <begin position="185"/>
        <end position="206"/>
    </location>
</feature>
<evidence type="ECO:0000256" key="6">
    <source>
        <dbReference type="ARBA" id="ARBA00022490"/>
    </source>
</evidence>
<evidence type="ECO:0000256" key="3">
    <source>
        <dbReference type="ARBA" id="ARBA00004651"/>
    </source>
</evidence>
<dbReference type="EMBL" id="CAJOBG010003674">
    <property type="protein sequence ID" value="CAF4075414.1"/>
    <property type="molecule type" value="Genomic_DNA"/>
</dbReference>
<keyword evidence="11 16" id="KW-0472">Membrane</keyword>
<keyword evidence="10" id="KW-0333">Golgi apparatus</keyword>
<dbReference type="EMBL" id="CAJOBF010001415">
    <property type="protein sequence ID" value="CAF3948567.1"/>
    <property type="molecule type" value="Genomic_DNA"/>
</dbReference>
<dbReference type="GO" id="GO:0030154">
    <property type="term" value="P:cell differentiation"/>
    <property type="evidence" value="ECO:0007669"/>
    <property type="project" value="UniProtKB-KW"/>
</dbReference>
<dbReference type="InterPro" id="IPR051521">
    <property type="entry name" value="tRNA_Mod/Golgi_Maint"/>
</dbReference>
<feature type="transmembrane region" description="Helical" evidence="16">
    <location>
        <begin position="122"/>
        <end position="148"/>
    </location>
</feature>
<evidence type="ECO:0000256" key="1">
    <source>
        <dbReference type="ARBA" id="ARBA00004257"/>
    </source>
</evidence>
<dbReference type="GO" id="GO:0005886">
    <property type="term" value="C:plasma membrane"/>
    <property type="evidence" value="ECO:0007669"/>
    <property type="project" value="UniProtKB-SubCell"/>
</dbReference>
<evidence type="ECO:0000256" key="11">
    <source>
        <dbReference type="ARBA" id="ARBA00023136"/>
    </source>
</evidence>
<keyword evidence="21" id="KW-1185">Reference proteome</keyword>
<feature type="compositionally biased region" description="Polar residues" evidence="15">
    <location>
        <begin position="1"/>
        <end position="11"/>
    </location>
</feature>
<keyword evidence="6" id="KW-0963">Cytoplasm</keyword>
<name>A0A819KF28_9BILA</name>
<evidence type="ECO:0000256" key="7">
    <source>
        <dbReference type="ARBA" id="ARBA00022692"/>
    </source>
</evidence>
<dbReference type="Proteomes" id="UP000663866">
    <property type="component" value="Unassembled WGS sequence"/>
</dbReference>
<reference evidence="17" key="1">
    <citation type="submission" date="2021-02" db="EMBL/GenBank/DDBJ databases">
        <authorList>
            <person name="Nowell W R."/>
        </authorList>
    </citation>
    <scope>NUCLEOTIDE SEQUENCE</scope>
</reference>
<evidence type="ECO:0000256" key="2">
    <source>
        <dbReference type="ARBA" id="ARBA00004496"/>
    </source>
</evidence>
<accession>A0A819KF28</accession>
<evidence type="ECO:0000256" key="14">
    <source>
        <dbReference type="ARBA" id="ARBA00032951"/>
    </source>
</evidence>
<dbReference type="AlphaFoldDB" id="A0A819KF28"/>
<evidence type="ECO:0000256" key="16">
    <source>
        <dbReference type="SAM" id="Phobius"/>
    </source>
</evidence>
<evidence type="ECO:0000256" key="8">
    <source>
        <dbReference type="ARBA" id="ARBA00022782"/>
    </source>
</evidence>
<keyword evidence="8" id="KW-0221">Differentiation</keyword>
<keyword evidence="5" id="KW-1003">Cell membrane</keyword>
<evidence type="ECO:0000256" key="13">
    <source>
        <dbReference type="ARBA" id="ARBA00024809"/>
    </source>
</evidence>
<evidence type="ECO:0000313" key="18">
    <source>
        <dbReference type="EMBL" id="CAF3962873.1"/>
    </source>
</evidence>
<dbReference type="EMBL" id="CAJOBH010003705">
    <property type="protein sequence ID" value="CAF3962873.1"/>
    <property type="molecule type" value="Genomic_DNA"/>
</dbReference>
<feature type="transmembrane region" description="Helical" evidence="16">
    <location>
        <begin position="160"/>
        <end position="179"/>
    </location>
</feature>
<protein>
    <recommendedName>
        <fullName evidence="4">Protein YIPF3</fullName>
    </recommendedName>
    <alternativeName>
        <fullName evidence="14">YIP1 family member 3</fullName>
    </alternativeName>
</protein>
<dbReference type="Proteomes" id="UP000681967">
    <property type="component" value="Unassembled WGS sequence"/>
</dbReference>
<keyword evidence="7 16" id="KW-0812">Transmembrane</keyword>
<evidence type="ECO:0000256" key="4">
    <source>
        <dbReference type="ARBA" id="ARBA00015622"/>
    </source>
</evidence>
<keyword evidence="9 16" id="KW-1133">Transmembrane helix</keyword>
<proteinExistence type="predicted"/>
<evidence type="ECO:0000313" key="17">
    <source>
        <dbReference type="EMBL" id="CAF3948567.1"/>
    </source>
</evidence>
<evidence type="ECO:0000256" key="15">
    <source>
        <dbReference type="SAM" id="MobiDB-lite"/>
    </source>
</evidence>
<dbReference type="Proteomes" id="UP000663842">
    <property type="component" value="Unassembled WGS sequence"/>
</dbReference>
<keyword evidence="12" id="KW-0325">Glycoprotein</keyword>
<evidence type="ECO:0000256" key="5">
    <source>
        <dbReference type="ARBA" id="ARBA00022475"/>
    </source>
</evidence>
<comment type="caution">
    <text evidence="17">The sequence shown here is derived from an EMBL/GenBank/DDBJ whole genome shotgun (WGS) entry which is preliminary data.</text>
</comment>